<proteinExistence type="inferred from homology"/>
<comment type="similarity">
    <text evidence="5">Belongs to the adenylate kinase family.</text>
</comment>
<evidence type="ECO:0000256" key="4">
    <source>
        <dbReference type="ARBA" id="ARBA00022777"/>
    </source>
</evidence>
<evidence type="ECO:0000256" key="5">
    <source>
        <dbReference type="RuleBase" id="RU003330"/>
    </source>
</evidence>
<comment type="subunit">
    <text evidence="6">Monomer.</text>
</comment>
<dbReference type="EC" id="2.7.4.3" evidence="6"/>
<comment type="catalytic activity">
    <reaction evidence="6">
        <text>AMP + ATP = 2 ADP</text>
        <dbReference type="Rhea" id="RHEA:12973"/>
        <dbReference type="ChEBI" id="CHEBI:30616"/>
        <dbReference type="ChEBI" id="CHEBI:456215"/>
        <dbReference type="ChEBI" id="CHEBI:456216"/>
        <dbReference type="EC" id="2.7.4.3"/>
    </reaction>
</comment>
<accession>A0A6A1TKX4</accession>
<dbReference type="InterPro" id="IPR000850">
    <property type="entry name" value="Adenylat/UMP-CMP_kin"/>
</dbReference>
<organism evidence="7 8">
    <name type="scientific">Neorhizobium galegae</name>
    <name type="common">Rhizobium galegae</name>
    <dbReference type="NCBI Taxonomy" id="399"/>
    <lineage>
        <taxon>Bacteria</taxon>
        <taxon>Pseudomonadati</taxon>
        <taxon>Pseudomonadota</taxon>
        <taxon>Alphaproteobacteria</taxon>
        <taxon>Hyphomicrobiales</taxon>
        <taxon>Rhizobiaceae</taxon>
        <taxon>Rhizobium/Agrobacterium group</taxon>
        <taxon>Neorhizobium</taxon>
    </lineage>
</organism>
<evidence type="ECO:0000256" key="2">
    <source>
        <dbReference type="ARBA" id="ARBA00022727"/>
    </source>
</evidence>
<evidence type="ECO:0000256" key="6">
    <source>
        <dbReference type="RuleBase" id="RU003331"/>
    </source>
</evidence>
<evidence type="ECO:0000256" key="3">
    <source>
        <dbReference type="ARBA" id="ARBA00022741"/>
    </source>
</evidence>
<dbReference type="GO" id="GO:0005524">
    <property type="term" value="F:ATP binding"/>
    <property type="evidence" value="ECO:0007669"/>
    <property type="project" value="UniProtKB-KW"/>
</dbReference>
<comment type="subcellular location">
    <subcellularLocation>
        <location evidence="6">Cytoplasm</location>
    </subcellularLocation>
</comment>
<dbReference type="GO" id="GO:0004017">
    <property type="term" value="F:AMP kinase activity"/>
    <property type="evidence" value="ECO:0007669"/>
    <property type="project" value="UniProtKB-EC"/>
</dbReference>
<keyword evidence="4 5" id="KW-0418">Kinase</keyword>
<evidence type="ECO:0000313" key="8">
    <source>
        <dbReference type="Proteomes" id="UP000386575"/>
    </source>
</evidence>
<sequence>MAGDDLVINCVLEGITEPVVATGFIFDGSPRTLGQARALDETLEKMGLELDAVLELMVVEAVLLDRIIYRAREVKAAGQPVRTDDNLEALKVRLEVYRAQTKPLADYYRTAGLLRAVDGLGPVDQVTRTYLRNCGSNREHPVAGSLRVAGVFEIFSDPIPGSIFLDRRGVDIRFDPRGSYGAHRRPSLHVSPACRDL</sequence>
<evidence type="ECO:0000313" key="7">
    <source>
        <dbReference type="EMBL" id="KAB1083928.1"/>
    </source>
</evidence>
<dbReference type="AlphaFoldDB" id="A0A6A1TKX4"/>
<dbReference type="SUPFAM" id="SSF52540">
    <property type="entry name" value="P-loop containing nucleoside triphosphate hydrolases"/>
    <property type="match status" value="1"/>
</dbReference>
<dbReference type="PANTHER" id="PTHR23359">
    <property type="entry name" value="NUCLEOTIDE KINASE"/>
    <property type="match status" value="1"/>
</dbReference>
<dbReference type="EMBL" id="VZUL01000003">
    <property type="protein sequence ID" value="KAB1083928.1"/>
    <property type="molecule type" value="Genomic_DNA"/>
</dbReference>
<protein>
    <recommendedName>
        <fullName evidence="6">Adenylate kinase</fullName>
        <ecNumber evidence="6">2.7.4.3</ecNumber>
    </recommendedName>
</protein>
<name>A0A6A1TKX4_NEOGA</name>
<dbReference type="Pfam" id="PF00406">
    <property type="entry name" value="ADK"/>
    <property type="match status" value="1"/>
</dbReference>
<dbReference type="GO" id="GO:0005737">
    <property type="term" value="C:cytoplasm"/>
    <property type="evidence" value="ECO:0007669"/>
    <property type="project" value="UniProtKB-SubCell"/>
</dbReference>
<dbReference type="Gene3D" id="3.40.50.300">
    <property type="entry name" value="P-loop containing nucleotide triphosphate hydrolases"/>
    <property type="match status" value="1"/>
</dbReference>
<reference evidence="7 8" key="1">
    <citation type="submission" date="2019-09" db="EMBL/GenBank/DDBJ databases">
        <title>Genome sequencing of Ng87 strain.</title>
        <authorList>
            <person name="Karasev E.S."/>
            <person name="Andronov E."/>
        </authorList>
    </citation>
    <scope>NUCLEOTIDE SEQUENCE [LARGE SCALE GENOMIC DNA]</scope>
    <source>
        <strain evidence="7 8">Ng87</strain>
    </source>
</reference>
<keyword evidence="6" id="KW-0067">ATP-binding</keyword>
<evidence type="ECO:0000256" key="1">
    <source>
        <dbReference type="ARBA" id="ARBA00022679"/>
    </source>
</evidence>
<keyword evidence="3 6" id="KW-0547">Nucleotide-binding</keyword>
<comment type="caution">
    <text evidence="7">The sequence shown here is derived from an EMBL/GenBank/DDBJ whole genome shotgun (WGS) entry which is preliminary data.</text>
</comment>
<dbReference type="PRINTS" id="PR00094">
    <property type="entry name" value="ADENYLTKNASE"/>
</dbReference>
<keyword evidence="2" id="KW-0545">Nucleotide biosynthesis</keyword>
<gene>
    <name evidence="7" type="ORF">F4V91_31430</name>
</gene>
<dbReference type="Proteomes" id="UP000386575">
    <property type="component" value="Unassembled WGS sequence"/>
</dbReference>
<dbReference type="InterPro" id="IPR027417">
    <property type="entry name" value="P-loop_NTPase"/>
</dbReference>
<keyword evidence="1 5" id="KW-0808">Transferase</keyword>
<dbReference type="CDD" id="cd01428">
    <property type="entry name" value="ADK"/>
    <property type="match status" value="1"/>
</dbReference>